<evidence type="ECO:0000313" key="3">
    <source>
        <dbReference type="Proteomes" id="UP000550787"/>
    </source>
</evidence>
<dbReference type="RefSeq" id="WP_012226509.1">
    <property type="nucleotide sequence ID" value="NZ_JABEQG010000006.1"/>
</dbReference>
<proteinExistence type="predicted"/>
<gene>
    <name evidence="2" type="ORF">HLH33_05295</name>
</gene>
<protein>
    <submittedName>
        <fullName evidence="2">Transglutaminase domain-containing protein</fullName>
    </submittedName>
</protein>
<dbReference type="PANTHER" id="PTHR33490">
    <property type="entry name" value="BLR5614 PROTEIN-RELATED"/>
    <property type="match status" value="1"/>
</dbReference>
<evidence type="ECO:0000259" key="1">
    <source>
        <dbReference type="SMART" id="SM00460"/>
    </source>
</evidence>
<dbReference type="InterPro" id="IPR002931">
    <property type="entry name" value="Transglutaminase-like"/>
</dbReference>
<comment type="caution">
    <text evidence="2">The sequence shown here is derived from an EMBL/GenBank/DDBJ whole genome shotgun (WGS) entry which is preliminary data.</text>
</comment>
<dbReference type="Pfam" id="PF01841">
    <property type="entry name" value="Transglut_core"/>
    <property type="match status" value="1"/>
</dbReference>
<dbReference type="SMART" id="SM00460">
    <property type="entry name" value="TGc"/>
    <property type="match status" value="1"/>
</dbReference>
<organism evidence="2 3">
    <name type="scientific">Gluconacetobacter diazotrophicus</name>
    <name type="common">Acetobacter diazotrophicus</name>
    <dbReference type="NCBI Taxonomy" id="33996"/>
    <lineage>
        <taxon>Bacteria</taxon>
        <taxon>Pseudomonadati</taxon>
        <taxon>Pseudomonadota</taxon>
        <taxon>Alphaproteobacteria</taxon>
        <taxon>Acetobacterales</taxon>
        <taxon>Acetobacteraceae</taxon>
        <taxon>Gluconacetobacter</taxon>
    </lineage>
</organism>
<dbReference type="InterPro" id="IPR038765">
    <property type="entry name" value="Papain-like_cys_pep_sf"/>
</dbReference>
<dbReference type="Gene3D" id="3.10.620.30">
    <property type="match status" value="1"/>
</dbReference>
<feature type="domain" description="Transglutaminase-like" evidence="1">
    <location>
        <begin position="260"/>
        <end position="321"/>
    </location>
</feature>
<dbReference type="Proteomes" id="UP000550787">
    <property type="component" value="Unassembled WGS sequence"/>
</dbReference>
<reference evidence="2 3" key="1">
    <citation type="submission" date="2020-04" db="EMBL/GenBank/DDBJ databases">
        <title>Description of novel Gluconacetobacter.</title>
        <authorList>
            <person name="Sombolestani A."/>
        </authorList>
    </citation>
    <scope>NUCLEOTIDE SEQUENCE [LARGE SCALE GENOMIC DNA]</scope>
    <source>
        <strain evidence="2 3">LMG 7603</strain>
    </source>
</reference>
<accession>A0A7W4FDM6</accession>
<name>A0A7W4FDM6_GLUDI</name>
<dbReference type="PANTHER" id="PTHR33490:SF3">
    <property type="entry name" value="CONSERVED INTEGRAL MEMBRANE PROTEIN"/>
    <property type="match status" value="1"/>
</dbReference>
<dbReference type="SUPFAM" id="SSF54001">
    <property type="entry name" value="Cysteine proteinases"/>
    <property type="match status" value="1"/>
</dbReference>
<dbReference type="AlphaFoldDB" id="A0A7W4FDM6"/>
<sequence>MTELLQFADRYRTIDESRILKALLLLGWAFTDDTAHALAMTRQALDRWIGSGLQFHRDRLGQRLFDPVEVVHFLKSRGRQGQDDFWSSCYVPTSRRLVGELGGRDSPHMDITIGRTFARGAFAPDRTLRLRMPLPLRSRCDYLDVRPWPCDGGTISISDGRMDVRIRPDGQGDITIGADVFLAPLPDGRPEDDADRDIFLRPSEGLIRITDPVAALARRLAGTAPTERAVRAFWSFIIDELINSPVHYDQIRADAPLDWVLEAGCYDCQLGAALLIGLCRARGIPARLVGGHFLYRHSPTLHYWAEIWTEDAGWRPFDFMSWDLSHGGQDSAWRDHFYGRTDARMITQCLPRRCVGPVGVAIPATWRVLQTARGKGVDIDMVGLDGASIYTDRVTVI</sequence>
<dbReference type="EMBL" id="JABEQG010000006">
    <property type="protein sequence ID" value="MBB2155727.1"/>
    <property type="molecule type" value="Genomic_DNA"/>
</dbReference>
<evidence type="ECO:0000313" key="2">
    <source>
        <dbReference type="EMBL" id="MBB2155727.1"/>
    </source>
</evidence>